<dbReference type="InterPro" id="IPR003587">
    <property type="entry name" value="Hint_dom_N"/>
</dbReference>
<dbReference type="GO" id="GO:0003684">
    <property type="term" value="F:damaged DNA binding"/>
    <property type="evidence" value="ECO:0007669"/>
    <property type="project" value="UniProtKB-UniRule"/>
</dbReference>
<dbReference type="GO" id="GO:0003697">
    <property type="term" value="F:single-stranded DNA binding"/>
    <property type="evidence" value="ECO:0007669"/>
    <property type="project" value="UniProtKB-UniRule"/>
</dbReference>
<dbReference type="InterPro" id="IPR023400">
    <property type="entry name" value="RecA_C_sf"/>
</dbReference>
<feature type="domain" description="RecA family profile 1" evidence="15">
    <location>
        <begin position="37"/>
        <end position="196"/>
    </location>
</feature>
<dbReference type="SMART" id="SM00306">
    <property type="entry name" value="HintN"/>
    <property type="match status" value="1"/>
</dbReference>
<dbReference type="GO" id="GO:0005829">
    <property type="term" value="C:cytosol"/>
    <property type="evidence" value="ECO:0007669"/>
    <property type="project" value="TreeGrafter"/>
</dbReference>
<dbReference type="PANTHER" id="PTHR45900">
    <property type="entry name" value="RECA"/>
    <property type="match status" value="1"/>
</dbReference>
<feature type="binding site" evidence="14">
    <location>
        <begin position="67"/>
        <end position="74"/>
    </location>
    <ligand>
        <name>ATP</name>
        <dbReference type="ChEBI" id="CHEBI:30616"/>
    </ligand>
</feature>
<dbReference type="SUPFAM" id="SSF51294">
    <property type="entry name" value="Hedgehog/intein (Hint) domain"/>
    <property type="match status" value="1"/>
</dbReference>
<dbReference type="PANTHER" id="PTHR45900:SF1">
    <property type="entry name" value="MITOCHONDRIAL DNA REPAIR PROTEIN RECA HOMOLOG-RELATED"/>
    <property type="match status" value="1"/>
</dbReference>
<evidence type="ECO:0000256" key="1">
    <source>
        <dbReference type="ARBA" id="ARBA00004496"/>
    </source>
</evidence>
<dbReference type="InterPro" id="IPR013765">
    <property type="entry name" value="DNA_recomb/repair_RecA"/>
</dbReference>
<sequence length="718" mass="78327">MTQTPDREKALELAVAQIEKSYGKGSVMRLGDEARQPISVIPTGSIALDVALGIGGLPRGRVVEIYGPESSGKTTVALHAVANAQAAGGVAAFIDAEHALDPEYAKKLGVDTDSLLVSQPDTGEQALEIADMLIRSGALDIVVIDSVAALVPRAELEGEMGDSHVGLQARLMSQALRKMTGALNNSGTTAIFINQLRDKIGVMFGCGSWYTNVTLADGSIEKLGKIVNQKMDVEVMSYDFESGKIVPRRVTNWFNNGRTEEFLHFKVDRAGSGTGRGHASLAMTRNHLIRTPAGWREAEDIRVGDRVMMAQPCLLSDQQWEVVLGSLMGDGCLSPPVRQDSESARLRIGHGAQQSAYLDWKVSLLENIPHSRTVNSKGAVFVDFSPLAELHELRSAVYLGDGKKFLSEEYLKGLTPLSLAIWYMDDGSFSLRSKGLQQRTQGGSGRIEICVEAMSEGSQARLRDYLHDTYGLDVRLRKAGAAAKAVLVFSTAATAKFQELVAPYIAPCMEYKLLPRFRGRSIVTPQFVEPTMELMPARVTEIESKTDYPIMSRFDIEVEDSHNYFADGVMVHNSPETTTGGKALKFYASVRMDVRRVETIKDGTNAVGNRTRVKVVKNKCSPPFKQAEFDILYGKGISREGSLIDMGVDQGLIRKSGAWFTYEGEQLGQGKENARNFLVENVDVANEIEKKIKEKLGIGAVVTDDPSNDGVLPAPVDF</sequence>
<dbReference type="SUPFAM" id="SSF52540">
    <property type="entry name" value="P-loop containing nucleoside triphosphate hydrolases"/>
    <property type="match status" value="2"/>
</dbReference>
<accession>A0A7I7MRI9</accession>
<dbReference type="GO" id="GO:0006310">
    <property type="term" value="P:DNA recombination"/>
    <property type="evidence" value="ECO:0007669"/>
    <property type="project" value="UniProtKB-UniRule"/>
</dbReference>
<dbReference type="InterPro" id="IPR020587">
    <property type="entry name" value="RecA_monomer-monomer_interface"/>
</dbReference>
<evidence type="ECO:0000256" key="7">
    <source>
        <dbReference type="ARBA" id="ARBA00022840"/>
    </source>
</evidence>
<keyword evidence="14" id="KW-0227">DNA damage</keyword>
<proteinExistence type="inferred from homology"/>
<dbReference type="InterPro" id="IPR020584">
    <property type="entry name" value="DNA_recomb/repair_RecA_CS"/>
</dbReference>
<evidence type="ECO:0000313" key="18">
    <source>
        <dbReference type="Proteomes" id="UP000467236"/>
    </source>
</evidence>
<dbReference type="GO" id="GO:0006281">
    <property type="term" value="P:DNA repair"/>
    <property type="evidence" value="ECO:0007669"/>
    <property type="project" value="UniProtKB-UniRule"/>
</dbReference>
<evidence type="ECO:0000256" key="11">
    <source>
        <dbReference type="ARBA" id="ARBA00023236"/>
    </source>
</evidence>
<protein>
    <recommendedName>
        <fullName evidence="3 14">Protein RecA</fullName>
    </recommendedName>
    <alternativeName>
        <fullName evidence="13 14">Recombinase A</fullName>
    </alternativeName>
</protein>
<dbReference type="InterPro" id="IPR036844">
    <property type="entry name" value="Hint_dom_sf"/>
</dbReference>
<evidence type="ECO:0000256" key="4">
    <source>
        <dbReference type="ARBA" id="ARBA00022490"/>
    </source>
</evidence>
<dbReference type="InterPro" id="IPR006141">
    <property type="entry name" value="Intein_N"/>
</dbReference>
<dbReference type="InterPro" id="IPR030934">
    <property type="entry name" value="Intein_C"/>
</dbReference>
<dbReference type="NCBIfam" id="TIGR01443">
    <property type="entry name" value="intein_Cterm"/>
    <property type="match status" value="1"/>
</dbReference>
<dbReference type="GO" id="GO:0004519">
    <property type="term" value="F:endonuclease activity"/>
    <property type="evidence" value="ECO:0007669"/>
    <property type="project" value="InterPro"/>
</dbReference>
<reference evidence="17 18" key="1">
    <citation type="journal article" date="2019" name="Emerg. Microbes Infect.">
        <title>Comprehensive subspecies identification of 175 nontuberculous mycobacteria species based on 7547 genomic profiles.</title>
        <authorList>
            <person name="Matsumoto Y."/>
            <person name="Kinjo T."/>
            <person name="Motooka D."/>
            <person name="Nabeya D."/>
            <person name="Jung N."/>
            <person name="Uechi K."/>
            <person name="Horii T."/>
            <person name="Iida T."/>
            <person name="Fujita J."/>
            <person name="Nakamura S."/>
        </authorList>
    </citation>
    <scope>NUCLEOTIDE SEQUENCE [LARGE SCALE GENOMIC DNA]</scope>
    <source>
        <strain evidence="17 18">JCM 14233</strain>
    </source>
</reference>
<keyword evidence="18" id="KW-1185">Reference proteome</keyword>
<keyword evidence="7 14" id="KW-0067">ATP-binding</keyword>
<dbReference type="InterPro" id="IPR027417">
    <property type="entry name" value="P-loop_NTPase"/>
</dbReference>
<dbReference type="CDD" id="cd00081">
    <property type="entry name" value="Hint"/>
    <property type="match status" value="1"/>
</dbReference>
<dbReference type="InterPro" id="IPR027434">
    <property type="entry name" value="Homing_endonucl"/>
</dbReference>
<dbReference type="InterPro" id="IPR003586">
    <property type="entry name" value="Hint_dom_C"/>
</dbReference>
<evidence type="ECO:0000259" key="16">
    <source>
        <dbReference type="PROSITE" id="PS50163"/>
    </source>
</evidence>
<keyword evidence="14" id="KW-0234">DNA repair</keyword>
<dbReference type="KEGG" id="mshj:MSHI_20890"/>
<feature type="domain" description="RecA family profile 2" evidence="16">
    <location>
        <begin position="568"/>
        <end position="642"/>
    </location>
</feature>
<dbReference type="Gene3D" id="3.30.250.10">
    <property type="entry name" value="RecA protein, C-terminal domain"/>
    <property type="match status" value="1"/>
</dbReference>
<dbReference type="InterPro" id="IPR049261">
    <property type="entry name" value="RecA-like_C"/>
</dbReference>
<evidence type="ECO:0000256" key="13">
    <source>
        <dbReference type="ARBA" id="ARBA00033319"/>
    </source>
</evidence>
<dbReference type="Gene3D" id="3.10.28.10">
    <property type="entry name" value="Homing endonucleases"/>
    <property type="match status" value="1"/>
</dbReference>
<gene>
    <name evidence="14 17" type="primary">recA</name>
    <name evidence="17" type="ORF">MSHI_20890</name>
</gene>
<dbReference type="PROSITE" id="PS50162">
    <property type="entry name" value="RECA_2"/>
    <property type="match status" value="1"/>
</dbReference>
<evidence type="ECO:0000313" key="17">
    <source>
        <dbReference type="EMBL" id="BBX74183.1"/>
    </source>
</evidence>
<dbReference type="Gene3D" id="3.40.50.300">
    <property type="entry name" value="P-loop containing nucleotide triphosphate hydrolases"/>
    <property type="match status" value="2"/>
</dbReference>
<keyword evidence="9 14" id="KW-0238">DNA-binding</keyword>
<dbReference type="PROSITE" id="PS50163">
    <property type="entry name" value="RECA_3"/>
    <property type="match status" value="1"/>
</dbReference>
<dbReference type="EMBL" id="AP022575">
    <property type="protein sequence ID" value="BBX74183.1"/>
    <property type="molecule type" value="Genomic_DNA"/>
</dbReference>
<dbReference type="Pfam" id="PF00154">
    <property type="entry name" value="RecA_N"/>
    <property type="match status" value="2"/>
</dbReference>
<dbReference type="InterPro" id="IPR004860">
    <property type="entry name" value="LAGLIDADG_dom"/>
</dbReference>
<dbReference type="SMART" id="SM00382">
    <property type="entry name" value="AAA"/>
    <property type="match status" value="1"/>
</dbReference>
<dbReference type="InterPro" id="IPR006142">
    <property type="entry name" value="INTEIN"/>
</dbReference>
<dbReference type="Pfam" id="PF21096">
    <property type="entry name" value="RecA_C"/>
    <property type="match status" value="1"/>
</dbReference>
<dbReference type="InterPro" id="IPR003593">
    <property type="entry name" value="AAA+_ATPase"/>
</dbReference>
<evidence type="ECO:0000256" key="5">
    <source>
        <dbReference type="ARBA" id="ARBA00022741"/>
    </source>
</evidence>
<dbReference type="RefSeq" id="WP_083046939.1">
    <property type="nucleotide sequence ID" value="NZ_AP022575.1"/>
</dbReference>
<dbReference type="InterPro" id="IPR049428">
    <property type="entry name" value="RecA-like_N"/>
</dbReference>
<evidence type="ECO:0000256" key="8">
    <source>
        <dbReference type="ARBA" id="ARBA00023000"/>
    </source>
</evidence>
<keyword evidence="6" id="KW-0068">Autocatalytic cleavage</keyword>
<evidence type="ECO:0000256" key="9">
    <source>
        <dbReference type="ARBA" id="ARBA00023125"/>
    </source>
</evidence>
<dbReference type="GO" id="GO:0009432">
    <property type="term" value="P:SOS response"/>
    <property type="evidence" value="ECO:0007669"/>
    <property type="project" value="UniProtKB-UniRule"/>
</dbReference>
<name>A0A7I7MRI9_9MYCO</name>
<dbReference type="PRINTS" id="PR00379">
    <property type="entry name" value="INTEIN"/>
</dbReference>
<dbReference type="NCBIfam" id="TIGR02012">
    <property type="entry name" value="tigrfam_recA"/>
    <property type="match status" value="1"/>
</dbReference>
<keyword evidence="4 14" id="KW-0963">Cytoplasm</keyword>
<evidence type="ECO:0000256" key="14">
    <source>
        <dbReference type="HAMAP-Rule" id="MF_00268"/>
    </source>
</evidence>
<dbReference type="GO" id="GO:0140664">
    <property type="term" value="F:ATP-dependent DNA damage sensor activity"/>
    <property type="evidence" value="ECO:0007669"/>
    <property type="project" value="InterPro"/>
</dbReference>
<evidence type="ECO:0000256" key="6">
    <source>
        <dbReference type="ARBA" id="ARBA00022813"/>
    </source>
</evidence>
<dbReference type="Pfam" id="PF03161">
    <property type="entry name" value="LAGLIDADG_2"/>
    <property type="match status" value="1"/>
</dbReference>
<dbReference type="HAMAP" id="MF_00268">
    <property type="entry name" value="RecA"/>
    <property type="match status" value="1"/>
</dbReference>
<organism evidence="17 18">
    <name type="scientific">Mycobacterium shinjukuense</name>
    <dbReference type="NCBI Taxonomy" id="398694"/>
    <lineage>
        <taxon>Bacteria</taxon>
        <taxon>Bacillati</taxon>
        <taxon>Actinomycetota</taxon>
        <taxon>Actinomycetes</taxon>
        <taxon>Mycobacteriales</taxon>
        <taxon>Mycobacteriaceae</taxon>
        <taxon>Mycobacterium</taxon>
    </lineage>
</organism>
<dbReference type="GO" id="GO:0005524">
    <property type="term" value="F:ATP binding"/>
    <property type="evidence" value="ECO:0007669"/>
    <property type="project" value="UniProtKB-UniRule"/>
</dbReference>
<evidence type="ECO:0000256" key="3">
    <source>
        <dbReference type="ARBA" id="ARBA00015553"/>
    </source>
</evidence>
<dbReference type="AlphaFoldDB" id="A0A7I7MRI9"/>
<comment type="subcellular location">
    <subcellularLocation>
        <location evidence="1 14">Cytoplasm</location>
    </subcellularLocation>
</comment>
<dbReference type="GO" id="GO:0016539">
    <property type="term" value="P:intein-mediated protein splicing"/>
    <property type="evidence" value="ECO:0007669"/>
    <property type="project" value="InterPro"/>
</dbReference>
<keyword evidence="8" id="KW-0651">Protein splicing</keyword>
<dbReference type="NCBIfam" id="TIGR01445">
    <property type="entry name" value="intein_Nterm"/>
    <property type="match status" value="1"/>
</dbReference>
<dbReference type="FunFam" id="3.30.250.10:FF:000001">
    <property type="entry name" value="Protein RecA"/>
    <property type="match status" value="1"/>
</dbReference>
<evidence type="ECO:0000256" key="12">
    <source>
        <dbReference type="ARBA" id="ARBA00025580"/>
    </source>
</evidence>
<dbReference type="OrthoDB" id="9776733at2"/>
<dbReference type="SUPFAM" id="SSF54752">
    <property type="entry name" value="RecA protein, C-terminal domain"/>
    <property type="match status" value="1"/>
</dbReference>
<dbReference type="Gene3D" id="2.170.16.10">
    <property type="entry name" value="Hedgehog/Intein (Hint) domain"/>
    <property type="match status" value="1"/>
</dbReference>
<dbReference type="PROSITE" id="PS50818">
    <property type="entry name" value="INTEIN_C_TER"/>
    <property type="match status" value="1"/>
</dbReference>
<evidence type="ECO:0000256" key="10">
    <source>
        <dbReference type="ARBA" id="ARBA00023172"/>
    </source>
</evidence>
<keyword evidence="11 14" id="KW-0742">SOS response</keyword>
<dbReference type="SUPFAM" id="SSF55608">
    <property type="entry name" value="Homing endonucleases"/>
    <property type="match status" value="1"/>
</dbReference>
<dbReference type="Proteomes" id="UP000467236">
    <property type="component" value="Chromosome"/>
</dbReference>
<dbReference type="CDD" id="cd00983">
    <property type="entry name" value="RecA"/>
    <property type="match status" value="1"/>
</dbReference>
<keyword evidence="5 14" id="KW-0547">Nucleotide-binding</keyword>
<dbReference type="PROSITE" id="PS50817">
    <property type="entry name" value="INTEIN_N_TER"/>
    <property type="match status" value="1"/>
</dbReference>
<evidence type="ECO:0000256" key="2">
    <source>
        <dbReference type="ARBA" id="ARBA00009391"/>
    </source>
</evidence>
<comment type="function">
    <text evidence="12 14">Can catalyze the hydrolysis of ATP in the presence of single-stranded DNA, the ATP-dependent uptake of single-stranded DNA by duplex DNA, and the ATP-dependent hybridization of homologous single-stranded DNAs. It interacts with LexA causing its activation and leading to its autocatalytic cleavage.</text>
</comment>
<dbReference type="SMART" id="SM00305">
    <property type="entry name" value="HintC"/>
    <property type="match status" value="1"/>
</dbReference>
<comment type="similarity">
    <text evidence="2 14">Belongs to the RecA family.</text>
</comment>
<dbReference type="PRINTS" id="PR00142">
    <property type="entry name" value="RECA"/>
</dbReference>
<keyword evidence="10 14" id="KW-0233">DNA recombination</keyword>
<dbReference type="PROSITE" id="PS00321">
    <property type="entry name" value="RECA_1"/>
    <property type="match status" value="1"/>
</dbReference>
<evidence type="ECO:0000259" key="15">
    <source>
        <dbReference type="PROSITE" id="PS50162"/>
    </source>
</evidence>
<dbReference type="InterPro" id="IPR020588">
    <property type="entry name" value="RecA_ATP-bd"/>
</dbReference>